<keyword evidence="1" id="KW-0378">Hydrolase</keyword>
<keyword evidence="1" id="KW-0540">Nuclease</keyword>
<dbReference type="InterPro" id="IPR038563">
    <property type="entry name" value="Endonuclease_7_sf"/>
</dbReference>
<dbReference type="SUPFAM" id="SSF54060">
    <property type="entry name" value="His-Me finger endonucleases"/>
    <property type="match status" value="1"/>
</dbReference>
<reference evidence="1" key="1">
    <citation type="submission" date="2022-10" db="EMBL/GenBank/DDBJ databases">
        <title>The complete genomes of actinobacterial strains from the NBC collection.</title>
        <authorList>
            <person name="Joergensen T.S."/>
            <person name="Alvarez Arevalo M."/>
            <person name="Sterndorff E.B."/>
            <person name="Faurdal D."/>
            <person name="Vuksanovic O."/>
            <person name="Mourched A.-S."/>
            <person name="Charusanti P."/>
            <person name="Shaw S."/>
            <person name="Blin K."/>
            <person name="Weber T."/>
        </authorList>
    </citation>
    <scope>NUCLEOTIDE SEQUENCE</scope>
    <source>
        <strain evidence="1">NBC_00093</strain>
    </source>
</reference>
<evidence type="ECO:0000313" key="1">
    <source>
        <dbReference type="EMBL" id="WTT23457.1"/>
    </source>
</evidence>
<name>A0AAU2AIV3_9ACTN</name>
<dbReference type="EMBL" id="CP108222">
    <property type="protein sequence ID" value="WTT23457.1"/>
    <property type="molecule type" value="Genomic_DNA"/>
</dbReference>
<sequence length="148" mass="16253">MAARGVVECLGCGENKPMSESSILDVSGMPRPYCKPCNAERVRLSHYNVTSEFIDLLLLRQQGKCAVCRGFPPEGKTLHIDHDHGCCPGRRSCGRCVRALVCANCNVYGLAWYESLPGELRTFGSLNEYLAHPPAMRLRAELDVLAVG</sequence>
<organism evidence="1">
    <name type="scientific">Streptomyces sp. NBC_00093</name>
    <dbReference type="NCBI Taxonomy" id="2975649"/>
    <lineage>
        <taxon>Bacteria</taxon>
        <taxon>Bacillati</taxon>
        <taxon>Actinomycetota</taxon>
        <taxon>Actinomycetes</taxon>
        <taxon>Kitasatosporales</taxon>
        <taxon>Streptomycetaceae</taxon>
        <taxon>Streptomyces</taxon>
    </lineage>
</organism>
<accession>A0AAU2AIV3</accession>
<dbReference type="AlphaFoldDB" id="A0AAU2AIV3"/>
<dbReference type="InterPro" id="IPR004211">
    <property type="entry name" value="Endonuclease_7"/>
</dbReference>
<dbReference type="Gene3D" id="3.40.1800.10">
    <property type="entry name" value="His-Me finger endonucleases"/>
    <property type="match status" value="1"/>
</dbReference>
<dbReference type="Pfam" id="PF02945">
    <property type="entry name" value="Endonuclease_7"/>
    <property type="match status" value="1"/>
</dbReference>
<proteinExistence type="predicted"/>
<protein>
    <submittedName>
        <fullName evidence="1">Endonuclease VII domain-containing protein</fullName>
    </submittedName>
</protein>
<dbReference type="InterPro" id="IPR044925">
    <property type="entry name" value="His-Me_finger_sf"/>
</dbReference>
<gene>
    <name evidence="1" type="ORF">OHA22_12875</name>
</gene>
<keyword evidence="1" id="KW-0255">Endonuclease</keyword>
<dbReference type="GO" id="GO:0004519">
    <property type="term" value="F:endonuclease activity"/>
    <property type="evidence" value="ECO:0007669"/>
    <property type="project" value="UniProtKB-KW"/>
</dbReference>